<name>A0AA41YS67_9HYPH</name>
<protein>
    <recommendedName>
        <fullName evidence="4">DNA-binding protein</fullName>
    </recommendedName>
</protein>
<dbReference type="Proteomes" id="UP001165667">
    <property type="component" value="Unassembled WGS sequence"/>
</dbReference>
<accession>A0AA41YS67</accession>
<sequence>MPTEPQQAEPIGSLPPPKPRRPPVLRRTALGAALLAACAVGAGATAIAQRGQRPIMVSLPPAPIASMKDWSPVAVKGQVAEIFGNKFILADDSGRALIETGPQGEGGTLVAKSETVTVQGRFEHGFVHAVAIQHGDGSSVVLGPPGPPPPPRGPQT</sequence>
<comment type="caution">
    <text evidence="2">The sequence shown here is derived from an EMBL/GenBank/DDBJ whole genome shotgun (WGS) entry which is preliminary data.</text>
</comment>
<evidence type="ECO:0000256" key="1">
    <source>
        <dbReference type="SAM" id="MobiDB-lite"/>
    </source>
</evidence>
<evidence type="ECO:0008006" key="4">
    <source>
        <dbReference type="Google" id="ProtNLM"/>
    </source>
</evidence>
<keyword evidence="3" id="KW-1185">Reference proteome</keyword>
<dbReference type="SUPFAM" id="SSF101756">
    <property type="entry name" value="Hypothetical protein YgiW"/>
    <property type="match status" value="1"/>
</dbReference>
<proteinExistence type="predicted"/>
<dbReference type="RefSeq" id="WP_282583935.1">
    <property type="nucleotide sequence ID" value="NZ_JAMOIM010000003.1"/>
</dbReference>
<reference evidence="2" key="1">
    <citation type="submission" date="2022-05" db="EMBL/GenBank/DDBJ databases">
        <authorList>
            <person name="Pankratov T."/>
        </authorList>
    </citation>
    <scope>NUCLEOTIDE SEQUENCE</scope>
    <source>
        <strain evidence="2">BP6-180914</strain>
    </source>
</reference>
<dbReference type="InterPro" id="IPR036700">
    <property type="entry name" value="BOBF_sf"/>
</dbReference>
<evidence type="ECO:0000313" key="2">
    <source>
        <dbReference type="EMBL" id="MCW6507566.1"/>
    </source>
</evidence>
<dbReference type="EMBL" id="JAMOIM010000003">
    <property type="protein sequence ID" value="MCW6507566.1"/>
    <property type="molecule type" value="Genomic_DNA"/>
</dbReference>
<feature type="region of interest" description="Disordered" evidence="1">
    <location>
        <begin position="137"/>
        <end position="156"/>
    </location>
</feature>
<evidence type="ECO:0000313" key="3">
    <source>
        <dbReference type="Proteomes" id="UP001165667"/>
    </source>
</evidence>
<dbReference type="AlphaFoldDB" id="A0AA41YS67"/>
<feature type="compositionally biased region" description="Pro residues" evidence="1">
    <location>
        <begin position="144"/>
        <end position="156"/>
    </location>
</feature>
<organism evidence="2 3">
    <name type="scientific">Lichenifustis flavocetrariae</name>
    <dbReference type="NCBI Taxonomy" id="2949735"/>
    <lineage>
        <taxon>Bacteria</taxon>
        <taxon>Pseudomonadati</taxon>
        <taxon>Pseudomonadota</taxon>
        <taxon>Alphaproteobacteria</taxon>
        <taxon>Hyphomicrobiales</taxon>
        <taxon>Lichenihabitantaceae</taxon>
        <taxon>Lichenifustis</taxon>
    </lineage>
</organism>
<gene>
    <name evidence="2" type="ORF">M8523_05975</name>
</gene>
<feature type="region of interest" description="Disordered" evidence="1">
    <location>
        <begin position="1"/>
        <end position="24"/>
    </location>
</feature>